<keyword evidence="8" id="KW-1185">Reference proteome</keyword>
<protein>
    <submittedName>
        <fullName evidence="7">Aminoacyl tRNA synthase complex-interacting multifunctional protein</fullName>
    </submittedName>
</protein>
<evidence type="ECO:0000256" key="2">
    <source>
        <dbReference type="ARBA" id="ARBA00022884"/>
    </source>
</evidence>
<evidence type="ECO:0000256" key="4">
    <source>
        <dbReference type="SAM" id="MobiDB-lite"/>
    </source>
</evidence>
<proteinExistence type="predicted"/>
<organism evidence="7 8">
    <name type="scientific">Anaeramoeba flamelloides</name>
    <dbReference type="NCBI Taxonomy" id="1746091"/>
    <lineage>
        <taxon>Eukaryota</taxon>
        <taxon>Metamonada</taxon>
        <taxon>Anaeramoebidae</taxon>
        <taxon>Anaeramoeba</taxon>
    </lineage>
</organism>
<feature type="domain" description="GST C-terminal" evidence="5">
    <location>
        <begin position="63"/>
        <end position="182"/>
    </location>
</feature>
<dbReference type="InterPro" id="IPR002547">
    <property type="entry name" value="tRNA-bd_dom"/>
</dbReference>
<dbReference type="EMBL" id="JAOAOG010000273">
    <property type="protein sequence ID" value="KAJ6233854.1"/>
    <property type="molecule type" value="Genomic_DNA"/>
</dbReference>
<dbReference type="Proteomes" id="UP001150062">
    <property type="component" value="Unassembled WGS sequence"/>
</dbReference>
<dbReference type="Gene3D" id="1.20.1050.10">
    <property type="match status" value="1"/>
</dbReference>
<feature type="region of interest" description="Disordered" evidence="4">
    <location>
        <begin position="195"/>
        <end position="268"/>
    </location>
</feature>
<name>A0ABQ8XP27_9EUKA</name>
<evidence type="ECO:0000256" key="1">
    <source>
        <dbReference type="ARBA" id="ARBA00022555"/>
    </source>
</evidence>
<accession>A0ABQ8XP27</accession>
<feature type="domain" description="TRNA-binding" evidence="6">
    <location>
        <begin position="268"/>
        <end position="371"/>
    </location>
</feature>
<gene>
    <name evidence="7" type="ORF">M0813_29531</name>
</gene>
<evidence type="ECO:0000259" key="6">
    <source>
        <dbReference type="PROSITE" id="PS50886"/>
    </source>
</evidence>
<dbReference type="Pfam" id="PF01588">
    <property type="entry name" value="tRNA_bind"/>
    <property type="match status" value="1"/>
</dbReference>
<sequence>MSILYFEDPQTILSLKTLFQILSFQVKYEQEIPENLPLPLLPALETNGEYVQGEEVIALHVATLKGKKNVSNWFGTKKDTRSEITQWTEFVNNLRNVLREKTDIKSTLGELNQKLSDRVFLINSFEPTFADLMLYPIVHFLITKIDEQQRNGFCNVTRYFNHLQNLAIISKNRIKELPLVPIQTGFNFESLIKPKVKQQPKKKNQNQKNQQQQQQQQQGGKGKRQKPTQEEIQRLREQKKKQQQQKKKQNQNNQQQQQKKKVEMPTDSFNHVNLQVGKIIKVENHPNADSLLIETIDFGEEQPRQVVSGIRKFYKHEELVGKLIVCITNLKKSKLRQVWSYAMILAASNSDHTQVEIIEPPQGSKVGERVLIGDLITTDPDKSLNPKRKYWKTMQMGLKTDESAVATFDGNPLKTTLGVCKAKSLTNCKIK</sequence>
<dbReference type="PANTHER" id="PTHR11586">
    <property type="entry name" value="TRNA-AMINOACYLATION COFACTOR ARC1 FAMILY MEMBER"/>
    <property type="match status" value="1"/>
</dbReference>
<reference evidence="7" key="1">
    <citation type="submission" date="2022-08" db="EMBL/GenBank/DDBJ databases">
        <title>Novel sulfate-reducing endosymbionts in the free-living metamonad Anaeramoeba.</title>
        <authorList>
            <person name="Jerlstrom-Hultqvist J."/>
            <person name="Cepicka I."/>
            <person name="Gallot-Lavallee L."/>
            <person name="Salas-Leiva D."/>
            <person name="Curtis B.A."/>
            <person name="Zahonova K."/>
            <person name="Pipaliya S."/>
            <person name="Dacks J."/>
            <person name="Roger A.J."/>
        </authorList>
    </citation>
    <scope>NUCLEOTIDE SEQUENCE</scope>
    <source>
        <strain evidence="7">Schooner1</strain>
    </source>
</reference>
<dbReference type="PROSITE" id="PS50405">
    <property type="entry name" value="GST_CTER"/>
    <property type="match status" value="1"/>
</dbReference>
<feature type="compositionally biased region" description="Basic residues" evidence="4">
    <location>
        <begin position="195"/>
        <end position="205"/>
    </location>
</feature>
<dbReference type="InterPro" id="IPR051270">
    <property type="entry name" value="Tyrosine-tRNA_ligase_regulator"/>
</dbReference>
<dbReference type="Gene3D" id="2.40.50.140">
    <property type="entry name" value="Nucleic acid-binding proteins"/>
    <property type="match status" value="1"/>
</dbReference>
<dbReference type="SUPFAM" id="SSF50249">
    <property type="entry name" value="Nucleic acid-binding proteins"/>
    <property type="match status" value="1"/>
</dbReference>
<dbReference type="InterPro" id="IPR010987">
    <property type="entry name" value="Glutathione-S-Trfase_C-like"/>
</dbReference>
<evidence type="ECO:0000313" key="8">
    <source>
        <dbReference type="Proteomes" id="UP001150062"/>
    </source>
</evidence>
<comment type="caution">
    <text evidence="7">The sequence shown here is derived from an EMBL/GenBank/DDBJ whole genome shotgun (WGS) entry which is preliminary data.</text>
</comment>
<feature type="compositionally biased region" description="Basic and acidic residues" evidence="4">
    <location>
        <begin position="227"/>
        <end position="236"/>
    </location>
</feature>
<keyword evidence="2 3" id="KW-0694">RNA-binding</keyword>
<evidence type="ECO:0000256" key="3">
    <source>
        <dbReference type="PROSITE-ProRule" id="PRU00209"/>
    </source>
</evidence>
<dbReference type="PANTHER" id="PTHR11586:SF33">
    <property type="entry name" value="AMINOACYL TRNA SYNTHASE COMPLEX-INTERACTING MULTIFUNCTIONAL PROTEIN 1"/>
    <property type="match status" value="1"/>
</dbReference>
<feature type="compositionally biased region" description="Low complexity" evidence="4">
    <location>
        <begin position="206"/>
        <end position="218"/>
    </location>
</feature>
<evidence type="ECO:0000313" key="7">
    <source>
        <dbReference type="EMBL" id="KAJ6233854.1"/>
    </source>
</evidence>
<evidence type="ECO:0000259" key="5">
    <source>
        <dbReference type="PROSITE" id="PS50405"/>
    </source>
</evidence>
<dbReference type="Pfam" id="PF21972">
    <property type="entry name" value="Arc1p_N_like"/>
    <property type="match status" value="1"/>
</dbReference>
<dbReference type="InterPro" id="IPR053836">
    <property type="entry name" value="Arc1-like_N"/>
</dbReference>
<dbReference type="CDD" id="cd02799">
    <property type="entry name" value="tRNA_bind_EMAP-II_like"/>
    <property type="match status" value="1"/>
</dbReference>
<keyword evidence="1 3" id="KW-0820">tRNA-binding</keyword>
<dbReference type="SUPFAM" id="SSF47616">
    <property type="entry name" value="GST C-terminal domain-like"/>
    <property type="match status" value="1"/>
</dbReference>
<dbReference type="PROSITE" id="PS50886">
    <property type="entry name" value="TRBD"/>
    <property type="match status" value="1"/>
</dbReference>
<dbReference type="InterPro" id="IPR036282">
    <property type="entry name" value="Glutathione-S-Trfase_C_sf"/>
</dbReference>
<feature type="compositionally biased region" description="Basic residues" evidence="4">
    <location>
        <begin position="237"/>
        <end position="249"/>
    </location>
</feature>
<dbReference type="InterPro" id="IPR012340">
    <property type="entry name" value="NA-bd_OB-fold"/>
</dbReference>